<evidence type="ECO:0000313" key="3">
    <source>
        <dbReference type="Proteomes" id="UP001212602"/>
    </source>
</evidence>
<dbReference type="InterPro" id="IPR008136">
    <property type="entry name" value="CinA_C"/>
</dbReference>
<dbReference type="AlphaFoldDB" id="A0AAE3N4I8"/>
<dbReference type="SUPFAM" id="SSF142433">
    <property type="entry name" value="CinA-like"/>
    <property type="match status" value="1"/>
</dbReference>
<protein>
    <submittedName>
        <fullName evidence="2">CinA family protein</fullName>
    </submittedName>
</protein>
<dbReference type="EMBL" id="JAQIPB010000001">
    <property type="protein sequence ID" value="MDA7415375.1"/>
    <property type="molecule type" value="Genomic_DNA"/>
</dbReference>
<reference evidence="2" key="1">
    <citation type="submission" date="2023-01" db="EMBL/GenBank/DDBJ databases">
        <title>Xenophilus mangrovi sp. nov., isolated from soil of Mangrove nature reserve.</title>
        <authorList>
            <person name="Xu S."/>
            <person name="Liu Z."/>
            <person name="Xu Y."/>
        </authorList>
    </citation>
    <scope>NUCLEOTIDE SEQUENCE</scope>
    <source>
        <strain evidence="2">YW8</strain>
    </source>
</reference>
<dbReference type="Proteomes" id="UP001212602">
    <property type="component" value="Unassembled WGS sequence"/>
</dbReference>
<keyword evidence="3" id="KW-1185">Reference proteome</keyword>
<evidence type="ECO:0000259" key="1">
    <source>
        <dbReference type="Pfam" id="PF02464"/>
    </source>
</evidence>
<comment type="caution">
    <text evidence="2">The sequence shown here is derived from an EMBL/GenBank/DDBJ whole genome shotgun (WGS) entry which is preliminary data.</text>
</comment>
<dbReference type="InterPro" id="IPR036653">
    <property type="entry name" value="CinA-like_C"/>
</dbReference>
<dbReference type="Pfam" id="PF02464">
    <property type="entry name" value="CinA"/>
    <property type="match status" value="1"/>
</dbReference>
<accession>A0AAE3N4I8</accession>
<feature type="domain" description="CinA C-terminal" evidence="1">
    <location>
        <begin position="14"/>
        <end position="166"/>
    </location>
</feature>
<dbReference type="RefSeq" id="WP_271426632.1">
    <property type="nucleotide sequence ID" value="NZ_JAQIPB010000001.1"/>
</dbReference>
<dbReference type="NCBIfam" id="TIGR00199">
    <property type="entry name" value="PncC_domain"/>
    <property type="match status" value="1"/>
</dbReference>
<gene>
    <name evidence="2" type="ORF">PGB34_03270</name>
</gene>
<dbReference type="Gene3D" id="3.90.950.20">
    <property type="entry name" value="CinA-like"/>
    <property type="match status" value="1"/>
</dbReference>
<evidence type="ECO:0000313" key="2">
    <source>
        <dbReference type="EMBL" id="MDA7415375.1"/>
    </source>
</evidence>
<name>A0AAE3N4I8_9BURK</name>
<organism evidence="2 3">
    <name type="scientific">Xenophilus arseniciresistens</name>
    <dbReference type="NCBI Taxonomy" id="1283306"/>
    <lineage>
        <taxon>Bacteria</taxon>
        <taxon>Pseudomonadati</taxon>
        <taxon>Pseudomonadota</taxon>
        <taxon>Betaproteobacteria</taxon>
        <taxon>Burkholderiales</taxon>
        <taxon>Comamonadaceae</taxon>
        <taxon>Xenophilus</taxon>
    </lineage>
</organism>
<proteinExistence type="predicted"/>
<sequence>MKETSVQAQDLGSALHRRVAHYLREHQLVVATAESCTAGLIAARLASAPGAGQLLECAYVVYDPKAKVRCLGVPAPLLARHNLTSEPVALAMAQGALRRSEASVIVSNTGVADDSDPNIPPGTQCYAWIFRLQGRTHAFTATQRFTGTRNAVREASADHALRLLPHYHQLCLTQPDPPPP</sequence>